<feature type="transmembrane region" description="Helical" evidence="1">
    <location>
        <begin position="359"/>
        <end position="377"/>
    </location>
</feature>
<feature type="transmembrane region" description="Helical" evidence="1">
    <location>
        <begin position="265"/>
        <end position="284"/>
    </location>
</feature>
<feature type="transmembrane region" description="Helical" evidence="1">
    <location>
        <begin position="167"/>
        <end position="184"/>
    </location>
</feature>
<evidence type="ECO:0000313" key="3">
    <source>
        <dbReference type="Proteomes" id="UP000319342"/>
    </source>
</evidence>
<evidence type="ECO:0000256" key="1">
    <source>
        <dbReference type="SAM" id="Phobius"/>
    </source>
</evidence>
<evidence type="ECO:0000313" key="2">
    <source>
        <dbReference type="EMBL" id="QDU85565.1"/>
    </source>
</evidence>
<dbReference type="EMBL" id="CP036290">
    <property type="protein sequence ID" value="QDU85565.1"/>
    <property type="molecule type" value="Genomic_DNA"/>
</dbReference>
<evidence type="ECO:0008006" key="4">
    <source>
        <dbReference type="Google" id="ProtNLM"/>
    </source>
</evidence>
<feature type="transmembrane region" description="Helical" evidence="1">
    <location>
        <begin position="190"/>
        <end position="208"/>
    </location>
</feature>
<keyword evidence="1" id="KW-1133">Transmembrane helix</keyword>
<feature type="transmembrane region" description="Helical" evidence="1">
    <location>
        <begin position="138"/>
        <end position="160"/>
    </location>
</feature>
<keyword evidence="1" id="KW-0812">Transmembrane</keyword>
<dbReference type="OrthoDB" id="269527at2"/>
<reference evidence="2 3" key="1">
    <citation type="submission" date="2019-02" db="EMBL/GenBank/DDBJ databases">
        <title>Deep-cultivation of Planctomycetes and their phenomic and genomic characterization uncovers novel biology.</title>
        <authorList>
            <person name="Wiegand S."/>
            <person name="Jogler M."/>
            <person name="Boedeker C."/>
            <person name="Pinto D."/>
            <person name="Vollmers J."/>
            <person name="Rivas-Marin E."/>
            <person name="Kohn T."/>
            <person name="Peeters S.H."/>
            <person name="Heuer A."/>
            <person name="Rast P."/>
            <person name="Oberbeckmann S."/>
            <person name="Bunk B."/>
            <person name="Jeske O."/>
            <person name="Meyerdierks A."/>
            <person name="Storesund J.E."/>
            <person name="Kallscheuer N."/>
            <person name="Luecker S."/>
            <person name="Lage O.M."/>
            <person name="Pohl T."/>
            <person name="Merkel B.J."/>
            <person name="Hornburger P."/>
            <person name="Mueller R.-W."/>
            <person name="Bruemmer F."/>
            <person name="Labrenz M."/>
            <person name="Spormann A.M."/>
            <person name="Op den Camp H."/>
            <person name="Overmann J."/>
            <person name="Amann R."/>
            <person name="Jetten M.S.M."/>
            <person name="Mascher T."/>
            <person name="Medema M.H."/>
            <person name="Devos D.P."/>
            <person name="Kaster A.-K."/>
            <person name="Ovreas L."/>
            <person name="Rohde M."/>
            <person name="Galperin M.Y."/>
            <person name="Jogler C."/>
        </authorList>
    </citation>
    <scope>NUCLEOTIDE SEQUENCE [LARGE SCALE GENOMIC DNA]</scope>
    <source>
        <strain evidence="2 3">Pla163</strain>
    </source>
</reference>
<protein>
    <recommendedName>
        <fullName evidence="4">Glycosyltransferase RgtA/B/C/D-like domain-containing protein</fullName>
    </recommendedName>
</protein>
<name>A0A518D292_9BACT</name>
<dbReference type="RefSeq" id="WP_145189146.1">
    <property type="nucleotide sequence ID" value="NZ_CP036290.1"/>
</dbReference>
<dbReference type="AlphaFoldDB" id="A0A518D292"/>
<feature type="transmembrane region" description="Helical" evidence="1">
    <location>
        <begin position="16"/>
        <end position="33"/>
    </location>
</feature>
<organism evidence="2 3">
    <name type="scientific">Rohdeia mirabilis</name>
    <dbReference type="NCBI Taxonomy" id="2528008"/>
    <lineage>
        <taxon>Bacteria</taxon>
        <taxon>Pseudomonadati</taxon>
        <taxon>Planctomycetota</taxon>
        <taxon>Planctomycetia</taxon>
        <taxon>Planctomycetia incertae sedis</taxon>
        <taxon>Rohdeia</taxon>
    </lineage>
</organism>
<accession>A0A518D292</accession>
<keyword evidence="3" id="KW-1185">Reference proteome</keyword>
<sequence length="561" mass="60557">MDPQAQIDWIVARRDLLGSLGVVAAAVCGWLLARRRGVGVGRRFQIASPPERLTPWLLAGLAFCLAALCAVLRPPEAAVHDEFSYLLAADTFAHGRLTNPTPPSPAHFETFHVIVEPTYASKYPPAQGLVLALGQVLFGHPVAGLWISAALFAAALWWALRARLSSGWSLVWSVLAIARFASSGYWAQSFWGGLVAATGGALALGGALRLARAVRPVDALALGVGSGVLALSRPFEGFALCAALHLFVAVRWWRDRSARPSVRVALRSVAPWAVALVVAVGFLARYNAAVTGDPLALPYQVHEDRYAAAPNFIVQSALERPTYEHPELERLWTGWTLAVWEHRHEAGVLAVLPEKIEHYGAFYVGWVWLPFLVVGLLAAGAGPGRWLLAVGLAALALESFDNEHYAAPFTAVVILVCASGASALANAPSIGLRSAARFAAAAVLVVTVAQSVVQLQAWRPTWPERRNELISDLTALDGRDVVFVRTDHSGLSPDERRHWENVDWVFGGADPLGAQVLFVRDLGTRRNTELLESLGPRRSWRLCLPAALANDRVLDALEPGP</sequence>
<feature type="transmembrane region" description="Helical" evidence="1">
    <location>
        <begin position="406"/>
        <end position="426"/>
    </location>
</feature>
<proteinExistence type="predicted"/>
<feature type="transmembrane region" description="Helical" evidence="1">
    <location>
        <begin position="53"/>
        <end position="73"/>
    </location>
</feature>
<gene>
    <name evidence="2" type="ORF">Pla163_26970</name>
</gene>
<keyword evidence="1" id="KW-0472">Membrane</keyword>
<dbReference type="Proteomes" id="UP000319342">
    <property type="component" value="Chromosome"/>
</dbReference>